<keyword evidence="2" id="KW-1185">Reference proteome</keyword>
<dbReference type="Proteomes" id="UP001596030">
    <property type="component" value="Unassembled WGS sequence"/>
</dbReference>
<evidence type="ECO:0000313" key="1">
    <source>
        <dbReference type="EMBL" id="MFC4537385.1"/>
    </source>
</evidence>
<protein>
    <submittedName>
        <fullName evidence="1">Type II toxin-antitoxin system RelE/ParE family toxin</fullName>
    </submittedName>
</protein>
<sequence length="112" mass="12928">MSEEEKPIEFRGDSLDQLRGFPNEAKQTAGYELGRVQQGKMPVHYRPMPDIGRGVLEIKIREASGAYRIFYVASQGNAVYVLHCFQKKSQKTEKRDIELGKQRYGELHRDLL</sequence>
<reference evidence="2" key="1">
    <citation type="journal article" date="2019" name="Int. J. Syst. Evol. Microbiol.">
        <title>The Global Catalogue of Microorganisms (GCM) 10K type strain sequencing project: providing services to taxonomists for standard genome sequencing and annotation.</title>
        <authorList>
            <consortium name="The Broad Institute Genomics Platform"/>
            <consortium name="The Broad Institute Genome Sequencing Center for Infectious Disease"/>
            <person name="Wu L."/>
            <person name="Ma J."/>
        </authorList>
    </citation>
    <scope>NUCLEOTIDE SEQUENCE [LARGE SCALE GENOMIC DNA]</scope>
    <source>
        <strain evidence="2">CGMCC 1.12121</strain>
    </source>
</reference>
<name>A0ABV9CX24_9GAMM</name>
<dbReference type="Pfam" id="PF05973">
    <property type="entry name" value="Gp49"/>
    <property type="match status" value="1"/>
</dbReference>
<dbReference type="RefSeq" id="WP_246977042.1">
    <property type="nucleotide sequence ID" value="NZ_JAKGAN010000017.1"/>
</dbReference>
<accession>A0ABV9CX24</accession>
<organism evidence="1 2">
    <name type="scientific">Chromohalobacter sarecensis</name>
    <dbReference type="NCBI Taxonomy" id="245294"/>
    <lineage>
        <taxon>Bacteria</taxon>
        <taxon>Pseudomonadati</taxon>
        <taxon>Pseudomonadota</taxon>
        <taxon>Gammaproteobacteria</taxon>
        <taxon>Oceanospirillales</taxon>
        <taxon>Halomonadaceae</taxon>
        <taxon>Chromohalobacter</taxon>
    </lineage>
</organism>
<dbReference type="InterPro" id="IPR009241">
    <property type="entry name" value="HigB-like"/>
</dbReference>
<comment type="caution">
    <text evidence="1">The sequence shown here is derived from an EMBL/GenBank/DDBJ whole genome shotgun (WGS) entry which is preliminary data.</text>
</comment>
<evidence type="ECO:0000313" key="2">
    <source>
        <dbReference type="Proteomes" id="UP001596030"/>
    </source>
</evidence>
<gene>
    <name evidence="1" type="ORF">ACFO0U_01145</name>
</gene>
<dbReference type="EMBL" id="JBHSEU010000003">
    <property type="protein sequence ID" value="MFC4537385.1"/>
    <property type="molecule type" value="Genomic_DNA"/>
</dbReference>
<proteinExistence type="predicted"/>